<evidence type="ECO:0000313" key="3">
    <source>
        <dbReference type="EMBL" id="ODV86325.1"/>
    </source>
</evidence>
<accession>A0A1E4T3J9</accession>
<feature type="compositionally biased region" description="Polar residues" evidence="2">
    <location>
        <begin position="415"/>
        <end position="441"/>
    </location>
</feature>
<evidence type="ECO:0000313" key="4">
    <source>
        <dbReference type="Proteomes" id="UP000094801"/>
    </source>
</evidence>
<protein>
    <submittedName>
        <fullName evidence="3">Uncharacterized protein</fullName>
    </submittedName>
</protein>
<name>A0A1E4T3J9_9ASCO</name>
<gene>
    <name evidence="3" type="ORF">CANARDRAFT_133378</name>
</gene>
<feature type="region of interest" description="Disordered" evidence="2">
    <location>
        <begin position="411"/>
        <end position="441"/>
    </location>
</feature>
<proteinExistence type="predicted"/>
<dbReference type="AlphaFoldDB" id="A0A1E4T3J9"/>
<dbReference type="Proteomes" id="UP000094801">
    <property type="component" value="Unassembled WGS sequence"/>
</dbReference>
<sequence>MSTESEALLESIMKTFEKMFDNMIDKISDKLTALEENNKKLKAKFEVVNQELMVKEETIQKAKEFADEKNREMAAFRKGIENSMEDLEARVINVLEENRQKDQADNNTVKARVEALEQRVAVLESTTESGTKVDLDNYAKIKSMEVENQNLMNLVEDLRAQDTHQKANSVLDENHPVLKQMRDDMSKLTETVNQIATDYASFTRRFKKKPERILERIRYLFPRIRLDLDERNDVTLSDYQKQTIETYKRKTALILDLDQPDGLYEQVMAIQEHFTLARLPEIAWTQMLIVNYLRLDHKLYVQGIKTWELLMGRLFMRYNFSKKEDELRRYIINFEVDSAAVAKSQLTAWVNVANEYPGLDSMSVLRCRYEMILGSFGIRDPVYDPIADIKDYDDFRRHIAQHAPFKIEKYKKQDFSTPSSVKLDTDQTPYHHQKSTKPSTA</sequence>
<feature type="coiled-coil region" evidence="1">
    <location>
        <begin position="24"/>
        <end position="198"/>
    </location>
</feature>
<keyword evidence="1" id="KW-0175">Coiled coil</keyword>
<keyword evidence="4" id="KW-1185">Reference proteome</keyword>
<dbReference type="EMBL" id="KV453850">
    <property type="protein sequence ID" value="ODV86325.1"/>
    <property type="molecule type" value="Genomic_DNA"/>
</dbReference>
<evidence type="ECO:0000256" key="1">
    <source>
        <dbReference type="SAM" id="Coils"/>
    </source>
</evidence>
<reference evidence="4" key="1">
    <citation type="submission" date="2016-04" db="EMBL/GenBank/DDBJ databases">
        <title>Comparative genomics of biotechnologically important yeasts.</title>
        <authorList>
            <consortium name="DOE Joint Genome Institute"/>
            <person name="Riley R."/>
            <person name="Haridas S."/>
            <person name="Wolfe K.H."/>
            <person name="Lopes M.R."/>
            <person name="Hittinger C.T."/>
            <person name="Goker M."/>
            <person name="Salamov A."/>
            <person name="Wisecaver J."/>
            <person name="Long T.M."/>
            <person name="Aerts A.L."/>
            <person name="Barry K."/>
            <person name="Choi C."/>
            <person name="Clum A."/>
            <person name="Coughlan A.Y."/>
            <person name="Deshpande S."/>
            <person name="Douglass A.P."/>
            <person name="Hanson S.J."/>
            <person name="Klenk H.-P."/>
            <person name="Labutti K."/>
            <person name="Lapidus A."/>
            <person name="Lindquist E."/>
            <person name="Lipzen A."/>
            <person name="Meier-Kolthoff J.P."/>
            <person name="Ohm R.A."/>
            <person name="Otillar R.P."/>
            <person name="Pangilinan J."/>
            <person name="Peng Y."/>
            <person name="Rokas A."/>
            <person name="Rosa C.A."/>
            <person name="Scheuner C."/>
            <person name="Sibirny A.A."/>
            <person name="Slot J.C."/>
            <person name="Stielow J.B."/>
            <person name="Sun H."/>
            <person name="Kurtzman C.P."/>
            <person name="Blackwell M."/>
            <person name="Grigoriev I.V."/>
            <person name="Jeffries T.W."/>
        </authorList>
    </citation>
    <scope>NUCLEOTIDE SEQUENCE [LARGE SCALE GENOMIC DNA]</scope>
    <source>
        <strain evidence="4">NRRL YB-2248</strain>
    </source>
</reference>
<organism evidence="3 4">
    <name type="scientific">[Candida] arabinofermentans NRRL YB-2248</name>
    <dbReference type="NCBI Taxonomy" id="983967"/>
    <lineage>
        <taxon>Eukaryota</taxon>
        <taxon>Fungi</taxon>
        <taxon>Dikarya</taxon>
        <taxon>Ascomycota</taxon>
        <taxon>Saccharomycotina</taxon>
        <taxon>Pichiomycetes</taxon>
        <taxon>Pichiales</taxon>
        <taxon>Pichiaceae</taxon>
        <taxon>Ogataea</taxon>
        <taxon>Ogataea/Candida clade</taxon>
    </lineage>
</organism>
<evidence type="ECO:0000256" key="2">
    <source>
        <dbReference type="SAM" id="MobiDB-lite"/>
    </source>
</evidence>